<sequence>MTTAPHILDDSFVLVPGNPPPDGAEIVWFKGSGGRNLRACIAPALSASNPRGTVIVCPGRTEFIEKYFEVGRELQEMGFAVVILDWPGQGLSERLLDDTKKGHIDRFETFMGALANGLESLQERLPRPHVSLAHSMGGAIALATISQGLVKVDAAAFCAPMWGLKSRFLGMRYLVWAMRATGRAGDYAIQPGPPETFETNIVTHDKKHWEMQRALIEARPDLELGPVTWGWLGASLNILDTFTKPKTLQQVTIPVFVASAEEEQLVDNASHEKICAKLPDCEHVVVEGAMHEILMETEDRRQEFWEGFHRLLKRADI</sequence>
<proteinExistence type="predicted"/>
<dbReference type="AlphaFoldDB" id="A0A059E720"/>
<reference evidence="6 7" key="2">
    <citation type="journal article" date="2018" name="Nat. Biotechnol.">
        <title>A standardized bacterial taxonomy based on genome phylogeny substantially revises the tree of life.</title>
        <authorList>
            <person name="Parks D.H."/>
            <person name="Chuvochina M."/>
            <person name="Waite D.W."/>
            <person name="Rinke C."/>
            <person name="Skarshewski A."/>
            <person name="Chaumeil P.A."/>
            <person name="Hugenholtz P."/>
        </authorList>
    </citation>
    <scope>NUCLEOTIDE SEQUENCE [LARGE SCALE GENOMIC DNA]</scope>
    <source>
        <strain evidence="3">UBA10378</strain>
        <strain evidence="2">UBA8557</strain>
    </source>
</reference>
<dbReference type="SUPFAM" id="SSF53474">
    <property type="entry name" value="alpha/beta-Hydrolases"/>
    <property type="match status" value="1"/>
</dbReference>
<evidence type="ECO:0000313" key="3">
    <source>
        <dbReference type="EMBL" id="HBQ50004.1"/>
    </source>
</evidence>
<evidence type="ECO:0000313" key="2">
    <source>
        <dbReference type="EMBL" id="HAE94707.1"/>
    </source>
</evidence>
<dbReference type="Gene3D" id="3.40.50.1820">
    <property type="entry name" value="alpha/beta hydrolase"/>
    <property type="match status" value="1"/>
</dbReference>
<evidence type="ECO:0000313" key="7">
    <source>
        <dbReference type="Proteomes" id="UP000263957"/>
    </source>
</evidence>
<organism evidence="4 5">
    <name type="scientific">Hyphomonas atlantica</name>
    <dbReference type="NCBI Taxonomy" id="1280948"/>
    <lineage>
        <taxon>Bacteria</taxon>
        <taxon>Pseudomonadati</taxon>
        <taxon>Pseudomonadota</taxon>
        <taxon>Alphaproteobacteria</taxon>
        <taxon>Hyphomonadales</taxon>
        <taxon>Hyphomonadaceae</taxon>
        <taxon>Hyphomonas</taxon>
    </lineage>
</organism>
<dbReference type="InterPro" id="IPR022742">
    <property type="entry name" value="Hydrolase_4"/>
</dbReference>
<accession>A0A059E720</accession>
<dbReference type="GO" id="GO:0016787">
    <property type="term" value="F:hydrolase activity"/>
    <property type="evidence" value="ECO:0007669"/>
    <property type="project" value="UniProtKB-KW"/>
</dbReference>
<evidence type="ECO:0000313" key="6">
    <source>
        <dbReference type="Proteomes" id="UP000259173"/>
    </source>
</evidence>
<dbReference type="Proteomes" id="UP000259173">
    <property type="component" value="Unassembled WGS sequence"/>
</dbReference>
<dbReference type="InterPro" id="IPR051044">
    <property type="entry name" value="MAG_DAG_Lipase"/>
</dbReference>
<comment type="caution">
    <text evidence="4">The sequence shown here is derived from an EMBL/GenBank/DDBJ whole genome shotgun (WGS) entry which is preliminary data.</text>
</comment>
<dbReference type="Proteomes" id="UP000024547">
    <property type="component" value="Unassembled WGS sequence"/>
</dbReference>
<dbReference type="Pfam" id="PF12146">
    <property type="entry name" value="Hydrolase_4"/>
    <property type="match status" value="1"/>
</dbReference>
<dbReference type="eggNOG" id="COG2267">
    <property type="taxonomic scope" value="Bacteria"/>
</dbReference>
<dbReference type="EMBL" id="DMBR01000275">
    <property type="protein sequence ID" value="HAE94707.1"/>
    <property type="molecule type" value="Genomic_DNA"/>
</dbReference>
<dbReference type="PANTHER" id="PTHR11614">
    <property type="entry name" value="PHOSPHOLIPASE-RELATED"/>
    <property type="match status" value="1"/>
</dbReference>
<dbReference type="InterPro" id="IPR029058">
    <property type="entry name" value="AB_hydrolase_fold"/>
</dbReference>
<keyword evidence="2" id="KW-0378">Hydrolase</keyword>
<dbReference type="STRING" id="1280948.HY36_14445"/>
<evidence type="ECO:0000259" key="1">
    <source>
        <dbReference type="Pfam" id="PF12146"/>
    </source>
</evidence>
<evidence type="ECO:0000313" key="4">
    <source>
        <dbReference type="EMBL" id="KCZ63491.1"/>
    </source>
</evidence>
<reference evidence="4 5" key="1">
    <citation type="journal article" date="2014" name="Antonie Van Leeuwenhoek">
        <title>Hyphomonas beringensis sp. nov. and Hyphomonas chukchiensis sp. nov., isolated from surface seawater of the Bering Sea and Chukchi Sea.</title>
        <authorList>
            <person name="Li C."/>
            <person name="Lai Q."/>
            <person name="Li G."/>
            <person name="Dong C."/>
            <person name="Wang J."/>
            <person name="Liao Y."/>
            <person name="Shao Z."/>
        </authorList>
    </citation>
    <scope>NUCLEOTIDE SEQUENCE [LARGE SCALE GENOMIC DNA]</scope>
    <source>
        <strain evidence="4 5">22II1-22F38</strain>
    </source>
</reference>
<dbReference type="EMBL" id="AWFH01000006">
    <property type="protein sequence ID" value="KCZ63491.1"/>
    <property type="molecule type" value="Genomic_DNA"/>
</dbReference>
<evidence type="ECO:0000313" key="5">
    <source>
        <dbReference type="Proteomes" id="UP000024547"/>
    </source>
</evidence>
<dbReference type="EMBL" id="DOGS01000283">
    <property type="protein sequence ID" value="HBQ50004.1"/>
    <property type="molecule type" value="Genomic_DNA"/>
</dbReference>
<keyword evidence="5" id="KW-1185">Reference proteome</keyword>
<name>A0A059E720_9PROT</name>
<protein>
    <submittedName>
        <fullName evidence="2">Alpha/beta hydrolase</fullName>
    </submittedName>
</protein>
<feature type="domain" description="Serine aminopeptidase S33" evidence="1">
    <location>
        <begin position="49"/>
        <end position="298"/>
    </location>
</feature>
<dbReference type="PATRIC" id="fig|1280948.3.peg.1125"/>
<dbReference type="OrthoDB" id="9788260at2"/>
<dbReference type="RefSeq" id="WP_035549607.1">
    <property type="nucleotide sequence ID" value="NZ_AWFH01000006.1"/>
</dbReference>
<gene>
    <name evidence="2" type="ORF">DCG65_09110</name>
    <name evidence="3" type="ORF">DD728_14200</name>
    <name evidence="4" type="ORF">HY36_14445</name>
</gene>
<dbReference type="Proteomes" id="UP000263957">
    <property type="component" value="Unassembled WGS sequence"/>
</dbReference>